<feature type="non-terminal residue" evidence="2">
    <location>
        <position position="87"/>
    </location>
</feature>
<protein>
    <submittedName>
        <fullName evidence="2">27745_t:CDS:1</fullName>
    </submittedName>
</protein>
<sequence length="87" mass="9986">MNILGHMSERSFSTHIIWDWKRDANTTPITTPLKINLTFDPSLNQWSFPIQFGTPPQTMNIPIDMTYNLLWIVSELCISPFGDACNT</sequence>
<dbReference type="Proteomes" id="UP000789901">
    <property type="component" value="Unassembled WGS sequence"/>
</dbReference>
<evidence type="ECO:0000259" key="1">
    <source>
        <dbReference type="PROSITE" id="PS51767"/>
    </source>
</evidence>
<feature type="domain" description="Peptidase A1" evidence="1">
    <location>
        <begin position="46"/>
        <end position="87"/>
    </location>
</feature>
<name>A0ABN7VJ26_GIGMA</name>
<dbReference type="InterPro" id="IPR033121">
    <property type="entry name" value="PEPTIDASE_A1"/>
</dbReference>
<organism evidence="2 3">
    <name type="scientific">Gigaspora margarita</name>
    <dbReference type="NCBI Taxonomy" id="4874"/>
    <lineage>
        <taxon>Eukaryota</taxon>
        <taxon>Fungi</taxon>
        <taxon>Fungi incertae sedis</taxon>
        <taxon>Mucoromycota</taxon>
        <taxon>Glomeromycotina</taxon>
        <taxon>Glomeromycetes</taxon>
        <taxon>Diversisporales</taxon>
        <taxon>Gigasporaceae</taxon>
        <taxon>Gigaspora</taxon>
    </lineage>
</organism>
<dbReference type="SUPFAM" id="SSF50630">
    <property type="entry name" value="Acid proteases"/>
    <property type="match status" value="1"/>
</dbReference>
<dbReference type="Gene3D" id="2.40.70.10">
    <property type="entry name" value="Acid Proteases"/>
    <property type="match status" value="1"/>
</dbReference>
<evidence type="ECO:0000313" key="2">
    <source>
        <dbReference type="EMBL" id="CAG8777502.1"/>
    </source>
</evidence>
<accession>A0ABN7VJ26</accession>
<evidence type="ECO:0000313" key="3">
    <source>
        <dbReference type="Proteomes" id="UP000789901"/>
    </source>
</evidence>
<comment type="caution">
    <text evidence="2">The sequence shown here is derived from an EMBL/GenBank/DDBJ whole genome shotgun (WGS) entry which is preliminary data.</text>
</comment>
<dbReference type="PROSITE" id="PS51767">
    <property type="entry name" value="PEPTIDASE_A1"/>
    <property type="match status" value="1"/>
</dbReference>
<dbReference type="EMBL" id="CAJVQB010015937">
    <property type="protein sequence ID" value="CAG8777502.1"/>
    <property type="molecule type" value="Genomic_DNA"/>
</dbReference>
<proteinExistence type="predicted"/>
<dbReference type="InterPro" id="IPR021109">
    <property type="entry name" value="Peptidase_aspartic_dom_sf"/>
</dbReference>
<reference evidence="2 3" key="1">
    <citation type="submission" date="2021-06" db="EMBL/GenBank/DDBJ databases">
        <authorList>
            <person name="Kallberg Y."/>
            <person name="Tangrot J."/>
            <person name="Rosling A."/>
        </authorList>
    </citation>
    <scope>NUCLEOTIDE SEQUENCE [LARGE SCALE GENOMIC DNA]</scope>
    <source>
        <strain evidence="2 3">120-4 pot B 10/14</strain>
    </source>
</reference>
<gene>
    <name evidence="2" type="ORF">GMARGA_LOCUS19260</name>
</gene>
<keyword evidence="3" id="KW-1185">Reference proteome</keyword>